<evidence type="ECO:0000256" key="1">
    <source>
        <dbReference type="SAM" id="Phobius"/>
    </source>
</evidence>
<keyword evidence="3" id="KW-1185">Reference proteome</keyword>
<keyword evidence="1" id="KW-1133">Transmembrane helix</keyword>
<keyword evidence="1" id="KW-0812">Transmembrane</keyword>
<evidence type="ECO:0000313" key="3">
    <source>
        <dbReference type="Proteomes" id="UP001152599"/>
    </source>
</evidence>
<gene>
    <name evidence="2" type="ORF">NMK71_02305</name>
</gene>
<proteinExistence type="predicted"/>
<dbReference type="AlphaFoldDB" id="A0A9X4N259"/>
<dbReference type="RefSeq" id="WP_304416691.1">
    <property type="nucleotide sequence ID" value="NZ_JANAIE010000003.1"/>
</dbReference>
<feature type="transmembrane region" description="Helical" evidence="1">
    <location>
        <begin position="47"/>
        <end position="69"/>
    </location>
</feature>
<accession>A0A9X4N259</accession>
<dbReference type="EMBL" id="JANCMU010000001">
    <property type="protein sequence ID" value="MDG4945234.1"/>
    <property type="molecule type" value="Genomic_DNA"/>
</dbReference>
<feature type="transmembrane region" description="Helical" evidence="1">
    <location>
        <begin position="118"/>
        <end position="139"/>
    </location>
</feature>
<dbReference type="Proteomes" id="UP001152599">
    <property type="component" value="Unassembled WGS sequence"/>
</dbReference>
<name>A0A9X4N259_9FLAO</name>
<keyword evidence="1" id="KW-0472">Membrane</keyword>
<reference evidence="2" key="1">
    <citation type="submission" date="2022-07" db="EMBL/GenBank/DDBJ databases">
        <title>Description and genome-wide analysis of Profundicola chukchiensis gen. nov., sp. nov., marine bacteria isolated from bottom sediments of the Chukchi Sea.</title>
        <authorList>
            <person name="Romanenko L."/>
            <person name="Otstavnykh N."/>
            <person name="Kurilenko V."/>
            <person name="Eremeev V."/>
            <person name="Velansky P."/>
            <person name="Mikhailov V."/>
            <person name="Isaeva M."/>
        </authorList>
    </citation>
    <scope>NUCLEOTIDE SEQUENCE</scope>
    <source>
        <strain evidence="2">KMM 9713</strain>
    </source>
</reference>
<organism evidence="2 3">
    <name type="scientific">Profundicola chukchiensis</name>
    <dbReference type="NCBI Taxonomy" id="2961959"/>
    <lineage>
        <taxon>Bacteria</taxon>
        <taxon>Pseudomonadati</taxon>
        <taxon>Bacteroidota</taxon>
        <taxon>Flavobacteriia</taxon>
        <taxon>Flavobacteriales</taxon>
        <taxon>Weeksellaceae</taxon>
        <taxon>Profundicola</taxon>
    </lineage>
</organism>
<evidence type="ECO:0000313" key="2">
    <source>
        <dbReference type="EMBL" id="MDG4945234.1"/>
    </source>
</evidence>
<comment type="caution">
    <text evidence="2">The sequence shown here is derived from an EMBL/GenBank/DDBJ whole genome shotgun (WGS) entry which is preliminary data.</text>
</comment>
<protein>
    <submittedName>
        <fullName evidence="2">Alkaline shock response membrane anchor protein AmaP</fullName>
    </submittedName>
</protein>
<feature type="transmembrane region" description="Helical" evidence="1">
    <location>
        <begin position="81"/>
        <end position="98"/>
    </location>
</feature>
<sequence>MKGIGKILLYVFAALALIGFVWVLFSPNAAGADIDKASWMDNPLTTYMIWVSIIAIVVTTLIFAFYKVIDLVKHPSHVKEAVYVAGAIIIAAVIGFIFSGSEEVFTPRETVTGMQSKLIGTGIIMTGVLLVTGLVFLAWDTIKGLLKG</sequence>